<reference evidence="1 2" key="1">
    <citation type="journal article" date="2019" name="Nat. Med.">
        <title>A library of human gut bacterial isolates paired with longitudinal multiomics data enables mechanistic microbiome research.</title>
        <authorList>
            <person name="Poyet M."/>
            <person name="Groussin M."/>
            <person name="Gibbons S.M."/>
            <person name="Avila-Pacheco J."/>
            <person name="Jiang X."/>
            <person name="Kearney S.M."/>
            <person name="Perrotta A.R."/>
            <person name="Berdy B."/>
            <person name="Zhao S."/>
            <person name="Lieberman T.D."/>
            <person name="Swanson P.K."/>
            <person name="Smith M."/>
            <person name="Roesemann S."/>
            <person name="Alexander J.E."/>
            <person name="Rich S.A."/>
            <person name="Livny J."/>
            <person name="Vlamakis H."/>
            <person name="Clish C."/>
            <person name="Bullock K."/>
            <person name="Deik A."/>
            <person name="Scott J."/>
            <person name="Pierce K.A."/>
            <person name="Xavier R.J."/>
            <person name="Alm E.J."/>
        </authorList>
    </citation>
    <scope>NUCLEOTIDE SEQUENCE [LARGE SCALE GENOMIC DNA]</scope>
    <source>
        <strain evidence="1 2">BIOML-B1</strain>
    </source>
</reference>
<sequence length="157" mass="17130">MILTINLDPVEALPKLYDAVDGITRMIMDAKDNVDNPETKAARETIVANAMKLLGAEPSETAEGKKKLTPREFALAALDFIKPLMKLDPQRTMNALHQLYTLEKGEKDTLPKAFTALTKSVMQEDMQDFLSSLADLNGLSFGTTSAEPTSSISAPTE</sequence>
<dbReference type="EMBL" id="WKQM01000001">
    <property type="protein sequence ID" value="MSC50376.1"/>
    <property type="molecule type" value="Genomic_DNA"/>
</dbReference>
<dbReference type="AlphaFoldDB" id="A0A844D6A1"/>
<accession>A0A844D6A1</accession>
<dbReference type="Proteomes" id="UP000462091">
    <property type="component" value="Unassembled WGS sequence"/>
</dbReference>
<evidence type="ECO:0000313" key="2">
    <source>
        <dbReference type="Proteomes" id="UP000462091"/>
    </source>
</evidence>
<comment type="caution">
    <text evidence="1">The sequence shown here is derived from an EMBL/GenBank/DDBJ whole genome shotgun (WGS) entry which is preliminary data.</text>
</comment>
<gene>
    <name evidence="1" type="ORF">GKE10_00310</name>
</gene>
<evidence type="ECO:0000313" key="1">
    <source>
        <dbReference type="EMBL" id="MSC50376.1"/>
    </source>
</evidence>
<protein>
    <submittedName>
        <fullName evidence="1">Uncharacterized protein</fullName>
    </submittedName>
</protein>
<proteinExistence type="predicted"/>
<name>A0A844D6A1_9FIRM</name>
<organism evidence="1 2">
    <name type="scientific">Faecalibacterium prausnitzii</name>
    <dbReference type="NCBI Taxonomy" id="853"/>
    <lineage>
        <taxon>Bacteria</taxon>
        <taxon>Bacillati</taxon>
        <taxon>Bacillota</taxon>
        <taxon>Clostridia</taxon>
        <taxon>Eubacteriales</taxon>
        <taxon>Oscillospiraceae</taxon>
        <taxon>Faecalibacterium</taxon>
    </lineage>
</organism>
<dbReference type="RefSeq" id="WP_154265290.1">
    <property type="nucleotide sequence ID" value="NZ_WKQM01000001.1"/>
</dbReference>